<sequence length="203" mass="22732">MKEMTWKEIRDECLKLMYSYSKKGSVIPQTDGNLKDYTLAMPGAANIALYDIARVLPDIRKYTAVQAESGTAYEYDLRELTRRDGQIAFMRFADEYVDSGVPCTILPDGHTLWVDGAFEGKFNIYYHAAPEEFTSSTPDDYEPGLPPGAANLIPVCMASSLFKDDDASISSMLWNEYAQRLEALWSDAARAGKAEYVCTTGWI</sequence>
<keyword evidence="2" id="KW-1185">Reference proteome</keyword>
<gene>
    <name evidence="1" type="ORF">HMPREF3293_01491</name>
</gene>
<dbReference type="Proteomes" id="UP000070366">
    <property type="component" value="Unassembled WGS sequence"/>
</dbReference>
<dbReference type="RefSeq" id="WP_066519409.1">
    <property type="nucleotide sequence ID" value="NZ_CABMOF010000002.1"/>
</dbReference>
<dbReference type="EMBL" id="LSZW01000059">
    <property type="protein sequence ID" value="KXK65657.1"/>
    <property type="molecule type" value="Genomic_DNA"/>
</dbReference>
<reference evidence="1 2" key="1">
    <citation type="submission" date="2016-02" db="EMBL/GenBank/DDBJ databases">
        <authorList>
            <person name="Wen L."/>
            <person name="He K."/>
            <person name="Yang H."/>
        </authorList>
    </citation>
    <scope>NUCLEOTIDE SEQUENCE [LARGE SCALE GENOMIC DNA]</scope>
    <source>
        <strain evidence="1 2">DSM 22607</strain>
    </source>
</reference>
<evidence type="ECO:0000313" key="1">
    <source>
        <dbReference type="EMBL" id="KXK65657.1"/>
    </source>
</evidence>
<organism evidence="1 2">
    <name type="scientific">Christensenella minuta</name>
    <dbReference type="NCBI Taxonomy" id="626937"/>
    <lineage>
        <taxon>Bacteria</taxon>
        <taxon>Bacillati</taxon>
        <taxon>Bacillota</taxon>
        <taxon>Clostridia</taxon>
        <taxon>Christensenellales</taxon>
        <taxon>Christensenellaceae</taxon>
        <taxon>Christensenella</taxon>
    </lineage>
</organism>
<accession>A0A136Q4S8</accession>
<evidence type="ECO:0000313" key="2">
    <source>
        <dbReference type="Proteomes" id="UP000070366"/>
    </source>
</evidence>
<name>A0A136Q4S8_9FIRM</name>
<dbReference type="STRING" id="626937.HMPREF3293_01491"/>
<dbReference type="AlphaFoldDB" id="A0A136Q4S8"/>
<protein>
    <submittedName>
        <fullName evidence="1">Uncharacterized protein</fullName>
    </submittedName>
</protein>
<comment type="caution">
    <text evidence="1">The sequence shown here is derived from an EMBL/GenBank/DDBJ whole genome shotgun (WGS) entry which is preliminary data.</text>
</comment>
<dbReference type="KEGG" id="cmiu:B1H56_10405"/>
<proteinExistence type="predicted"/>